<dbReference type="Gene3D" id="1.20.1260.100">
    <property type="entry name" value="TspO/MBR protein"/>
    <property type="match status" value="1"/>
</dbReference>
<sequence>DNFTTLSRLISLFKMECFKKINFKMIGATIIPIIGSFLVTLITGTRMDSDWYDNLNQPALQPPGWVFAPVWTFLYLCMGFASYLVYRSGGEKLKGPASIPLVLYTLQLLLNWSWSPVFFGYQEIAIAFYIIISLCIAIGITMISFFRLSIFAGLLLVPYLVWTSFATYLNYSLMVLNE</sequence>
<feature type="transmembrane region" description="Helical" evidence="6">
    <location>
        <begin position="153"/>
        <end position="171"/>
    </location>
</feature>
<feature type="transmembrane region" description="Helical" evidence="6">
    <location>
        <begin position="64"/>
        <end position="85"/>
    </location>
</feature>
<comment type="similarity">
    <text evidence="2">Belongs to the TspO/BZRP family.</text>
</comment>
<dbReference type="AlphaFoldDB" id="A0A0K2TF94"/>
<evidence type="ECO:0000256" key="2">
    <source>
        <dbReference type="ARBA" id="ARBA00007524"/>
    </source>
</evidence>
<keyword evidence="3 6" id="KW-0812">Transmembrane</keyword>
<evidence type="ECO:0000256" key="4">
    <source>
        <dbReference type="ARBA" id="ARBA00022989"/>
    </source>
</evidence>
<dbReference type="PANTHER" id="PTHR10057">
    <property type="entry name" value="PERIPHERAL-TYPE BENZODIAZEPINE RECEPTOR"/>
    <property type="match status" value="1"/>
</dbReference>
<proteinExistence type="inferred from homology"/>
<evidence type="ECO:0000256" key="6">
    <source>
        <dbReference type="SAM" id="Phobius"/>
    </source>
</evidence>
<evidence type="ECO:0000256" key="5">
    <source>
        <dbReference type="ARBA" id="ARBA00023136"/>
    </source>
</evidence>
<gene>
    <name evidence="7" type="primary">Dvir\GJ17784</name>
</gene>
<dbReference type="PANTHER" id="PTHR10057:SF0">
    <property type="entry name" value="TRANSLOCATOR PROTEIN"/>
    <property type="match status" value="1"/>
</dbReference>
<evidence type="ECO:0000256" key="3">
    <source>
        <dbReference type="ARBA" id="ARBA00022692"/>
    </source>
</evidence>
<feature type="transmembrane region" description="Helical" evidence="6">
    <location>
        <begin position="97"/>
        <end position="114"/>
    </location>
</feature>
<dbReference type="GO" id="GO:0033013">
    <property type="term" value="P:tetrapyrrole metabolic process"/>
    <property type="evidence" value="ECO:0007669"/>
    <property type="project" value="UniProtKB-ARBA"/>
</dbReference>
<keyword evidence="4 6" id="KW-1133">Transmembrane helix</keyword>
<protein>
    <recommendedName>
        <fullName evidence="8">Translocator protein</fullName>
    </recommendedName>
</protein>
<dbReference type="InterPro" id="IPR038330">
    <property type="entry name" value="TspO/MBR-related_sf"/>
</dbReference>
<dbReference type="CDD" id="cd15904">
    <property type="entry name" value="TSPO_MBR"/>
    <property type="match status" value="1"/>
</dbReference>
<evidence type="ECO:0000313" key="7">
    <source>
        <dbReference type="EMBL" id="CDW24693.1"/>
    </source>
</evidence>
<name>A0A0K2TF94_LEPSM</name>
<organism evidence="7">
    <name type="scientific">Lepeophtheirus salmonis</name>
    <name type="common">Salmon louse</name>
    <name type="synonym">Caligus salmonis</name>
    <dbReference type="NCBI Taxonomy" id="72036"/>
    <lineage>
        <taxon>Eukaryota</taxon>
        <taxon>Metazoa</taxon>
        <taxon>Ecdysozoa</taxon>
        <taxon>Arthropoda</taxon>
        <taxon>Crustacea</taxon>
        <taxon>Multicrustacea</taxon>
        <taxon>Hexanauplia</taxon>
        <taxon>Copepoda</taxon>
        <taxon>Siphonostomatoida</taxon>
        <taxon>Caligidae</taxon>
        <taxon>Lepeophtheirus</taxon>
    </lineage>
</organism>
<dbReference type="Pfam" id="PF03073">
    <property type="entry name" value="TspO_MBR"/>
    <property type="match status" value="1"/>
</dbReference>
<evidence type="ECO:0008006" key="8">
    <source>
        <dbReference type="Google" id="ProtNLM"/>
    </source>
</evidence>
<dbReference type="InterPro" id="IPR004307">
    <property type="entry name" value="TspO_MBR"/>
</dbReference>
<evidence type="ECO:0000256" key="1">
    <source>
        <dbReference type="ARBA" id="ARBA00004141"/>
    </source>
</evidence>
<keyword evidence="5 6" id="KW-0472">Membrane</keyword>
<reference evidence="7" key="1">
    <citation type="submission" date="2014-05" db="EMBL/GenBank/DDBJ databases">
        <authorList>
            <person name="Chronopoulou M."/>
        </authorList>
    </citation>
    <scope>NUCLEOTIDE SEQUENCE</scope>
    <source>
        <tissue evidence="7">Whole organism</tissue>
    </source>
</reference>
<comment type="subcellular location">
    <subcellularLocation>
        <location evidence="1">Membrane</location>
        <topology evidence="1">Multi-pass membrane protein</topology>
    </subcellularLocation>
</comment>
<feature type="transmembrane region" description="Helical" evidence="6">
    <location>
        <begin position="126"/>
        <end position="146"/>
    </location>
</feature>
<feature type="non-terminal residue" evidence="7">
    <location>
        <position position="1"/>
    </location>
</feature>
<feature type="transmembrane region" description="Helical" evidence="6">
    <location>
        <begin position="21"/>
        <end position="44"/>
    </location>
</feature>
<accession>A0A0K2TF94</accession>
<dbReference type="PIRSF" id="PIRSF005859">
    <property type="entry name" value="PBR"/>
    <property type="match status" value="1"/>
</dbReference>
<dbReference type="OrthoDB" id="8841220at2759"/>
<dbReference type="EMBL" id="HACA01007332">
    <property type="protein sequence ID" value="CDW24693.1"/>
    <property type="molecule type" value="Transcribed_RNA"/>
</dbReference>
<dbReference type="GO" id="GO:0005741">
    <property type="term" value="C:mitochondrial outer membrane"/>
    <property type="evidence" value="ECO:0007669"/>
    <property type="project" value="TreeGrafter"/>
</dbReference>
<dbReference type="FunFam" id="1.20.1260.100:FF:000001">
    <property type="entry name" value="translocator protein 2"/>
    <property type="match status" value="1"/>
</dbReference>